<dbReference type="CDD" id="cd00397">
    <property type="entry name" value="DNA_BRE_C"/>
    <property type="match status" value="1"/>
</dbReference>
<dbReference type="GO" id="GO:0006310">
    <property type="term" value="P:DNA recombination"/>
    <property type="evidence" value="ECO:0007669"/>
    <property type="project" value="UniProtKB-KW"/>
</dbReference>
<evidence type="ECO:0000313" key="3">
    <source>
        <dbReference type="EMBL" id="PNE43551.1"/>
    </source>
</evidence>
<sequence>MAAVRPDFLQLLGWDPEVRILTFPRSHPQFSAPECLVAGCNMMVYFDHAGGLCCGCRRRWKASTLPFDEFTATVRRVWRSIGVIPCPVPQCKRPGKSHKAPLCSTHVHQQQEIYKLPLEEFIAHPEIRTLPPHEPCLVAACDRQSMSRLGYCQAHAQRLRDERRKGTVKDEALWPLTTPAIAESGRISLRGLPHRVIAEILYGVQERVSEGLLHKDYILRKLPNIARAQQIASLTEFNLQALNVNTRSLTKSILKHLSRFGISPETERHKDVWDATAFGMTGTFSFAKITQPWLRKATQAWAIDNIPKRRGKKPTGTIQNQINSIVQLSKSLQLNRPDQGNDPRLLSRDDVIDFVVRLRFLNSQDEISSHRHVLIARDTRRLLTRMRALGLAHPDQPLHGLPEDFALREEDIPDDPEDSEAGRDLPTDVMRQLCDHLGSLETIATIDIRTVTELLIDTGRRPNEICKLPLECLDRDNDGNPVLVYDNFKALRNGRRQPIAGSTASLIIKQQERTRARFPNTPTDKLRLFPAVWANPHGTKAMGSDRVTAQHRAWVTSLPDFLVPTVIEEEGKRVTKMLPFDKAKIYPYAYRHTFAQRHADAGVFPDVLQSLMDHRQATTTQRYYSVSEQRKREAVDRVSTLQFDRHGNRVWRQAKELLESEYARRAVGEVPAPYGVCVEPSNVAAGGHACPARFRCVGCDHFRTDASYLPDLEAYLADLLRNRERLAAFTTVDDWARAEAMPSDEEISRVRRLIRRVKEDLDALTDEDRAQIQEATSVLRRSRRQIVSLGMPRIGPPMPDFRPAGIA</sequence>
<gene>
    <name evidence="3" type="ORF">AOB60_00305</name>
</gene>
<keyword evidence="1" id="KW-0233">DNA recombination</keyword>
<dbReference type="GO" id="GO:0015074">
    <property type="term" value="P:DNA integration"/>
    <property type="evidence" value="ECO:0007669"/>
    <property type="project" value="InterPro"/>
</dbReference>
<dbReference type="SUPFAM" id="SSF56349">
    <property type="entry name" value="DNA breaking-rejoining enzymes"/>
    <property type="match status" value="1"/>
</dbReference>
<dbReference type="EMBL" id="LJSN01000001">
    <property type="protein sequence ID" value="PNE43551.1"/>
    <property type="molecule type" value="Genomic_DNA"/>
</dbReference>
<name>A0A2N8PRD6_STRNR</name>
<dbReference type="Proteomes" id="UP000236047">
    <property type="component" value="Unassembled WGS sequence"/>
</dbReference>
<dbReference type="InterPro" id="IPR011010">
    <property type="entry name" value="DNA_brk_join_enz"/>
</dbReference>
<dbReference type="GO" id="GO:0003677">
    <property type="term" value="F:DNA binding"/>
    <property type="evidence" value="ECO:0007669"/>
    <property type="project" value="InterPro"/>
</dbReference>
<evidence type="ECO:0000259" key="2">
    <source>
        <dbReference type="PROSITE" id="PS51898"/>
    </source>
</evidence>
<dbReference type="Gene3D" id="1.10.443.10">
    <property type="entry name" value="Intergrase catalytic core"/>
    <property type="match status" value="1"/>
</dbReference>
<protein>
    <submittedName>
        <fullName evidence="3">Transposase</fullName>
    </submittedName>
</protein>
<reference evidence="4" key="1">
    <citation type="submission" date="2015-09" db="EMBL/GenBank/DDBJ databases">
        <authorList>
            <person name="Graham D.E."/>
            <person name="Mahan K.M."/>
            <person name="Klingeman D.M."/>
            <person name="Fida T."/>
            <person name="Giannone R.J."/>
            <person name="Hettich R.L."/>
            <person name="Parry R.J."/>
            <person name="Spain J.C."/>
        </authorList>
    </citation>
    <scope>NUCLEOTIDE SEQUENCE [LARGE SCALE GENOMIC DNA]</scope>
    <source>
        <strain evidence="4">JCM 4701</strain>
    </source>
</reference>
<accession>A0A2N8PRD6</accession>
<feature type="domain" description="Tyr recombinase" evidence="2">
    <location>
        <begin position="420"/>
        <end position="636"/>
    </location>
</feature>
<proteinExistence type="predicted"/>
<evidence type="ECO:0000256" key="1">
    <source>
        <dbReference type="ARBA" id="ARBA00023172"/>
    </source>
</evidence>
<dbReference type="AlphaFoldDB" id="A0A2N8PRD6"/>
<organism evidence="3 4">
    <name type="scientific">Streptomyces noursei</name>
    <name type="common">Streptomyces albulus</name>
    <dbReference type="NCBI Taxonomy" id="1971"/>
    <lineage>
        <taxon>Bacteria</taxon>
        <taxon>Bacillati</taxon>
        <taxon>Actinomycetota</taxon>
        <taxon>Actinomycetes</taxon>
        <taxon>Kitasatosporales</taxon>
        <taxon>Streptomycetaceae</taxon>
        <taxon>Streptomyces</taxon>
    </lineage>
</organism>
<dbReference type="InterPro" id="IPR002104">
    <property type="entry name" value="Integrase_catalytic"/>
</dbReference>
<evidence type="ECO:0000313" key="4">
    <source>
        <dbReference type="Proteomes" id="UP000236047"/>
    </source>
</evidence>
<dbReference type="InterPro" id="IPR013762">
    <property type="entry name" value="Integrase-like_cat_sf"/>
</dbReference>
<keyword evidence="4" id="KW-1185">Reference proteome</keyword>
<dbReference type="PROSITE" id="PS51898">
    <property type="entry name" value="TYR_RECOMBINASE"/>
    <property type="match status" value="1"/>
</dbReference>
<comment type="caution">
    <text evidence="3">The sequence shown here is derived from an EMBL/GenBank/DDBJ whole genome shotgun (WGS) entry which is preliminary data.</text>
</comment>